<evidence type="ECO:0000256" key="2">
    <source>
        <dbReference type="ARBA" id="ARBA00023027"/>
    </source>
</evidence>
<dbReference type="InterPro" id="IPR050223">
    <property type="entry name" value="D-isomer_2-hydroxyacid_DH"/>
</dbReference>
<protein>
    <submittedName>
        <fullName evidence="4">D-3-phosphoglycerate dehydrogenase</fullName>
        <ecNumber evidence="4">1.1.1.95</ecNumber>
    </submittedName>
</protein>
<dbReference type="Pfam" id="PF02826">
    <property type="entry name" value="2-Hacid_dh_C"/>
    <property type="match status" value="1"/>
</dbReference>
<gene>
    <name evidence="4" type="ORF">MECH1_V1_0762</name>
</gene>
<keyword evidence="2" id="KW-0520">NAD</keyword>
<evidence type="ECO:0000259" key="3">
    <source>
        <dbReference type="Pfam" id="PF02826"/>
    </source>
</evidence>
<dbReference type="Gene3D" id="3.40.50.720">
    <property type="entry name" value="NAD(P)-binding Rossmann-like Domain"/>
    <property type="match status" value="2"/>
</dbReference>
<dbReference type="EC" id="1.1.1.95" evidence="4"/>
<dbReference type="InterPro" id="IPR006140">
    <property type="entry name" value="D-isomer_DH_NAD-bd"/>
</dbReference>
<reference evidence="4 5" key="1">
    <citation type="submission" date="2024-04" db="EMBL/GenBank/DDBJ databases">
        <authorList>
            <person name="Cremers G."/>
        </authorList>
    </citation>
    <scope>NUCLEOTIDE SEQUENCE [LARGE SCALE GENOMIC DNA]</scope>
    <source>
        <strain evidence="4">MeCH1-AG</strain>
    </source>
</reference>
<keyword evidence="1 4" id="KW-0560">Oxidoreductase</keyword>
<dbReference type="SUPFAM" id="SSF51735">
    <property type="entry name" value="NAD(P)-binding Rossmann-fold domains"/>
    <property type="match status" value="1"/>
</dbReference>
<organism evidence="4 5">
    <name type="scientific">Candidatus Methylocalor cossyra</name>
    <dbReference type="NCBI Taxonomy" id="3108543"/>
    <lineage>
        <taxon>Bacteria</taxon>
        <taxon>Pseudomonadati</taxon>
        <taxon>Pseudomonadota</taxon>
        <taxon>Gammaproteobacteria</taxon>
        <taxon>Methylococcales</taxon>
        <taxon>Methylococcaceae</taxon>
        <taxon>Candidatus Methylocalor</taxon>
    </lineage>
</organism>
<accession>A0ABP1C649</accession>
<evidence type="ECO:0000256" key="1">
    <source>
        <dbReference type="ARBA" id="ARBA00023002"/>
    </source>
</evidence>
<dbReference type="GO" id="GO:0004617">
    <property type="term" value="F:phosphoglycerate dehydrogenase activity"/>
    <property type="evidence" value="ECO:0007669"/>
    <property type="project" value="UniProtKB-EC"/>
</dbReference>
<dbReference type="Proteomes" id="UP001497493">
    <property type="component" value="Chromosome"/>
</dbReference>
<feature type="domain" description="D-isomer specific 2-hydroxyacid dehydrogenase NAD-binding" evidence="3">
    <location>
        <begin position="99"/>
        <end position="287"/>
    </location>
</feature>
<evidence type="ECO:0000313" key="5">
    <source>
        <dbReference type="Proteomes" id="UP001497493"/>
    </source>
</evidence>
<name>A0ABP1C649_9GAMM</name>
<dbReference type="PANTHER" id="PTHR10996">
    <property type="entry name" value="2-HYDROXYACID DEHYDROGENASE-RELATED"/>
    <property type="match status" value="1"/>
</dbReference>
<dbReference type="InterPro" id="IPR036291">
    <property type="entry name" value="NAD(P)-bd_dom_sf"/>
</dbReference>
<evidence type="ECO:0000313" key="4">
    <source>
        <dbReference type="EMBL" id="CAL1239538.1"/>
    </source>
</evidence>
<keyword evidence="5" id="KW-1185">Reference proteome</keyword>
<sequence length="324" mass="36022">MLHVHLQFDLTPDQIRYLKTLLDGTICLTVGETPQPARFTILVHGFPRREDLLASPNLHTLIIPWAGPPLETLRLAAQFPWLQVHNLPYNAAPTAEMAVALLLAAAKGILPYDRKFREHRWGPPHPGRRNSVLLEGAMALILGYGRVGRRVAEALRGLGMEVRALRRERRPDDPDHVYGPQALPELLPQAAALVICLPHTPETTGLIGARELALLPPQAVLVNVARGEIVDQAALYHALAERRIFAAGIDVWYHYPDRAQRQRDAPVPPAAFPFHQLDNVVMSPHRAGWSEESEDLRLRHLAAALNAAARGQPLPHRIDPARGY</sequence>
<dbReference type="PANTHER" id="PTHR10996:SF178">
    <property type="entry name" value="2-HYDROXYACID DEHYDROGENASE YGL185C-RELATED"/>
    <property type="match status" value="1"/>
</dbReference>
<dbReference type="RefSeq" id="WP_348759083.1">
    <property type="nucleotide sequence ID" value="NZ_OZ026884.1"/>
</dbReference>
<proteinExistence type="predicted"/>
<dbReference type="EMBL" id="OZ026884">
    <property type="protein sequence ID" value="CAL1239538.1"/>
    <property type="molecule type" value="Genomic_DNA"/>
</dbReference>